<feature type="region of interest" description="Disordered" evidence="1">
    <location>
        <begin position="1295"/>
        <end position="1332"/>
    </location>
</feature>
<dbReference type="InterPro" id="IPR011990">
    <property type="entry name" value="TPR-like_helical_dom_sf"/>
</dbReference>
<dbReference type="SUPFAM" id="SSF48452">
    <property type="entry name" value="TPR-like"/>
    <property type="match status" value="3"/>
</dbReference>
<feature type="compositionally biased region" description="Polar residues" evidence="1">
    <location>
        <begin position="1303"/>
        <end position="1317"/>
    </location>
</feature>
<dbReference type="EMBL" id="KI968782">
    <property type="protein sequence ID" value="EUN23665.1"/>
    <property type="molecule type" value="Genomic_DNA"/>
</dbReference>
<dbReference type="GeneID" id="26249354"/>
<dbReference type="InterPro" id="IPR027417">
    <property type="entry name" value="P-loop_NTPase"/>
</dbReference>
<gene>
    <name evidence="2" type="ORF">COCVIDRAFT_108167</name>
</gene>
<dbReference type="SUPFAM" id="SSF52540">
    <property type="entry name" value="P-loop containing nucleoside triphosphate hydrolases"/>
    <property type="match status" value="1"/>
</dbReference>
<proteinExistence type="predicted"/>
<organism evidence="2 3">
    <name type="scientific">Bipolaris victoriae (strain FI3)</name>
    <name type="common">Victoria blight of oats agent</name>
    <name type="synonym">Cochliobolus victoriae</name>
    <dbReference type="NCBI Taxonomy" id="930091"/>
    <lineage>
        <taxon>Eukaryota</taxon>
        <taxon>Fungi</taxon>
        <taxon>Dikarya</taxon>
        <taxon>Ascomycota</taxon>
        <taxon>Pezizomycotina</taxon>
        <taxon>Dothideomycetes</taxon>
        <taxon>Pleosporomycetidae</taxon>
        <taxon>Pleosporales</taxon>
        <taxon>Pleosporineae</taxon>
        <taxon>Pleosporaceae</taxon>
        <taxon>Bipolaris</taxon>
    </lineage>
</organism>
<evidence type="ECO:0000313" key="3">
    <source>
        <dbReference type="Proteomes" id="UP000054337"/>
    </source>
</evidence>
<dbReference type="Gene3D" id="1.25.40.10">
    <property type="entry name" value="Tetratricopeptide repeat domain"/>
    <property type="match status" value="3"/>
</dbReference>
<dbReference type="InterPro" id="IPR053137">
    <property type="entry name" value="NLR-like"/>
</dbReference>
<protein>
    <recommendedName>
        <fullName evidence="4">NB-ARC domain-containing protein</fullName>
    </recommendedName>
</protein>
<dbReference type="Pfam" id="PF13374">
    <property type="entry name" value="TPR_10"/>
    <property type="match status" value="3"/>
</dbReference>
<dbReference type="PANTHER" id="PTHR46082">
    <property type="entry name" value="ATP/GTP-BINDING PROTEIN-RELATED"/>
    <property type="match status" value="1"/>
</dbReference>
<evidence type="ECO:0008006" key="4">
    <source>
        <dbReference type="Google" id="ProtNLM"/>
    </source>
</evidence>
<evidence type="ECO:0000256" key="1">
    <source>
        <dbReference type="SAM" id="MobiDB-lite"/>
    </source>
</evidence>
<evidence type="ECO:0000313" key="2">
    <source>
        <dbReference type="EMBL" id="EUN23665.1"/>
    </source>
</evidence>
<dbReference type="PANTHER" id="PTHR46082:SF6">
    <property type="entry name" value="AAA+ ATPASE DOMAIN-CONTAINING PROTEIN-RELATED"/>
    <property type="match status" value="1"/>
</dbReference>
<dbReference type="SMART" id="SM00028">
    <property type="entry name" value="TPR"/>
    <property type="match status" value="7"/>
</dbReference>
<dbReference type="NCBIfam" id="NF040586">
    <property type="entry name" value="FxSxx_TPR"/>
    <property type="match status" value="1"/>
</dbReference>
<name>W7ECP7_BIPV3</name>
<dbReference type="Gene3D" id="3.40.50.300">
    <property type="entry name" value="P-loop containing nucleotide triphosphate hydrolases"/>
    <property type="match status" value="1"/>
</dbReference>
<reference evidence="2 3" key="1">
    <citation type="journal article" date="2013" name="PLoS Genet.">
        <title>Comparative genome structure, secondary metabolite, and effector coding capacity across Cochliobolus pathogens.</title>
        <authorList>
            <person name="Condon B.J."/>
            <person name="Leng Y."/>
            <person name="Wu D."/>
            <person name="Bushley K.E."/>
            <person name="Ohm R.A."/>
            <person name="Otillar R."/>
            <person name="Martin J."/>
            <person name="Schackwitz W."/>
            <person name="Grimwood J."/>
            <person name="MohdZainudin N."/>
            <person name="Xue C."/>
            <person name="Wang R."/>
            <person name="Manning V.A."/>
            <person name="Dhillon B."/>
            <person name="Tu Z.J."/>
            <person name="Steffenson B.J."/>
            <person name="Salamov A."/>
            <person name="Sun H."/>
            <person name="Lowry S."/>
            <person name="LaButti K."/>
            <person name="Han J."/>
            <person name="Copeland A."/>
            <person name="Lindquist E."/>
            <person name="Barry K."/>
            <person name="Schmutz J."/>
            <person name="Baker S.E."/>
            <person name="Ciuffetti L.M."/>
            <person name="Grigoriev I.V."/>
            <person name="Zhong S."/>
            <person name="Turgeon B.G."/>
        </authorList>
    </citation>
    <scope>NUCLEOTIDE SEQUENCE [LARGE SCALE GENOMIC DNA]</scope>
    <source>
        <strain evidence="2 3">FI3</strain>
    </source>
</reference>
<dbReference type="OrthoDB" id="3782109at2759"/>
<dbReference type="InterPro" id="IPR019734">
    <property type="entry name" value="TPR_rpt"/>
</dbReference>
<dbReference type="Pfam" id="PF13424">
    <property type="entry name" value="TPR_12"/>
    <property type="match status" value="4"/>
</dbReference>
<dbReference type="Proteomes" id="UP000054337">
    <property type="component" value="Unassembled WGS sequence"/>
</dbReference>
<dbReference type="RefSeq" id="XP_014553241.1">
    <property type="nucleotide sequence ID" value="XM_014697755.1"/>
</dbReference>
<keyword evidence="3" id="KW-1185">Reference proteome</keyword>
<sequence>MARTKGPVFRVTGLPGSQPDDELATSLKAAIDENLAEEEQTKLAASVAIVPSCYLHDEKVALVEFPGGAPAFLSGLIDNPLGDWQLEMGDTDISFDQHFFGFTQLYRPKVDSSVTADVIAITGLDGHAYGSWRGKGNLGRMWLRDFLSKDLPRCRTMIYGYNSKLSSHGTDTIMDYGRGLMEELKKIRDTEDCLVKAVQTDENDHPTITSLHKATYGMLLFGIPHKGLLVDDIQRMLAGQGDHPRNMLLQQIKSNSDLLANQLVDFRNLIRDRKVVSFYETGQTRCLEFDDKSKRWKRTGDFVTAVDADSALLQLPENMEEKIPLNTDHSMIVKFDNRGALGYMSARDKLKQFEQDAPGVVTNRFLRAHNRPKPFIMVPFQRDLSFVGREDILAEIRHKFDQEAPQNHARMAVVGLGGVGKSQIAIEYAYRVKKSSPYTWVFWVHASNATRFEQAYRDIATRVEIPGYNDPKADILQLVYHWLSDERNGRWLMIVDNADDDRVFFSPRAGSDHFAHSEDSHRGAIGLARFLAQVSNGRILVTSRDLLAAVNIVGTQRNVIRVEPMAEGDALALLRTRVSFDEPSEGDARELVRALEGIPLAVAHAAAYIAVSETGMTISRYLKLFRESEQNQAYLLNNQETRDLRRDDSISDAVITTWQISFEQIKGTKPAAAELLSLMTMFDRQGIPEHLLHDGRSILEFHDAVLPLTRFSLVRTQATKLPAHQPEEQLYEMHSLVQLSTKKWLEANSQMARWQKMSLRIMAAAFPSGQHETWAACRVLIPHARKVLGYVNGENEATLNRAAIANNTAWYLLHMGEYAAAEETIRSAIKARETILGLEDRDTLEAVDRLGVVLEKQSRYHLAAEMNRRAIDGRKRLLGDRDPLTLESLSNLAVTLDGQAKYSEAEKLNRMILQARVNIYGTEATCTIESMNNLASNLRHQSNYAEAVELFTRVLNYREKTMGKEHPGTMESLSNLALTLEGQGLYDAAVEQSQEALKRRTDVLGKTHPDTLTNMSNLALLLLKQGNIEKAEKLSQEALHAIEARLGPSNMDTLTVIATLAGVSKMRENYEKAEELYRRSLTGFEQQLPPHHPHILRTLINLASVLRRRKQNEEAENLFRRALDGLKERNEVYHRDALICLTNLAIVLENQGKLTEAENANREALQGFEKTMCENHPDTIQCLENLAGLLQAQDKYEDAEVVGQKAMNGCKAKFGPRHSKTLRNIANLAHILHRQNRHREAWEMYQTACTGFKEAGIDSKVSRVCFQRFAEIQKEMKPSEASFMLERETTTLKGAEDNKSRQEIVSQAEETAASYSGSKRRRQTLENDVAEDGDTVKKRLQLVT</sequence>
<accession>W7ECP7</accession>
<dbReference type="HOGENOM" id="CLU_000288_125_13_1"/>